<evidence type="ECO:0000313" key="1">
    <source>
        <dbReference type="EMBL" id="CAF1384845.1"/>
    </source>
</evidence>
<dbReference type="EMBL" id="CAJNOL010006420">
    <property type="protein sequence ID" value="CAF1617743.1"/>
    <property type="molecule type" value="Genomic_DNA"/>
</dbReference>
<comment type="caution">
    <text evidence="2">The sequence shown here is derived from an EMBL/GenBank/DDBJ whole genome shotgun (WGS) entry which is preliminary data.</text>
</comment>
<sequence>MIGTIPVHVISVFVVHVLKNFIVEQQKIVCSPESRLNQTIPSLVVGYLLVDSLLASSFECFYNASCIQIRIEWYSFESHNATIDPCVLNVTTLDPTVDDRFFLDTTLNNIVSQLFIED</sequence>
<name>A0A816C4L8_9BILA</name>
<organism evidence="2 3">
    <name type="scientific">Rotaria sordida</name>
    <dbReference type="NCBI Taxonomy" id="392033"/>
    <lineage>
        <taxon>Eukaryota</taxon>
        <taxon>Metazoa</taxon>
        <taxon>Spiralia</taxon>
        <taxon>Gnathifera</taxon>
        <taxon>Rotifera</taxon>
        <taxon>Eurotatoria</taxon>
        <taxon>Bdelloidea</taxon>
        <taxon>Philodinida</taxon>
        <taxon>Philodinidae</taxon>
        <taxon>Rotaria</taxon>
    </lineage>
</organism>
<evidence type="ECO:0000313" key="3">
    <source>
        <dbReference type="Proteomes" id="UP000663870"/>
    </source>
</evidence>
<keyword evidence="3" id="KW-1185">Reference proteome</keyword>
<accession>A0A816C4L8</accession>
<proteinExistence type="predicted"/>
<dbReference type="Proteomes" id="UP000663870">
    <property type="component" value="Unassembled WGS sequence"/>
</dbReference>
<gene>
    <name evidence="2" type="ORF">JXQ802_LOCUS50195</name>
    <name evidence="1" type="ORF">PYM288_LOCUS34042</name>
</gene>
<reference evidence="2" key="1">
    <citation type="submission" date="2021-02" db="EMBL/GenBank/DDBJ databases">
        <authorList>
            <person name="Nowell W R."/>
        </authorList>
    </citation>
    <scope>NUCLEOTIDE SEQUENCE</scope>
</reference>
<protein>
    <submittedName>
        <fullName evidence="2">Uncharacterized protein</fullName>
    </submittedName>
</protein>
<dbReference type="Proteomes" id="UP000663854">
    <property type="component" value="Unassembled WGS sequence"/>
</dbReference>
<dbReference type="EMBL" id="CAJNOH010004952">
    <property type="protein sequence ID" value="CAF1384845.1"/>
    <property type="molecule type" value="Genomic_DNA"/>
</dbReference>
<evidence type="ECO:0000313" key="2">
    <source>
        <dbReference type="EMBL" id="CAF1617743.1"/>
    </source>
</evidence>
<dbReference type="AlphaFoldDB" id="A0A816C4L8"/>